<accession>A0A6I8UXG3</accession>
<evidence type="ECO:0000313" key="3">
    <source>
        <dbReference type="RefSeq" id="XP_002132206.3"/>
    </source>
</evidence>
<dbReference type="FunFam" id="3.40.720.10:FF:000017">
    <property type="entry name" value="Predicted protein"/>
    <property type="match status" value="1"/>
</dbReference>
<keyword evidence="1" id="KW-0472">Membrane</keyword>
<dbReference type="PANTHER" id="PTHR10974">
    <property type="entry name" value="FI08016P-RELATED"/>
    <property type="match status" value="1"/>
</dbReference>
<keyword evidence="1" id="KW-1133">Transmembrane helix</keyword>
<dbReference type="GO" id="GO:0005615">
    <property type="term" value="C:extracellular space"/>
    <property type="evidence" value="ECO:0007669"/>
    <property type="project" value="TreeGrafter"/>
</dbReference>
<evidence type="ECO:0000313" key="2">
    <source>
        <dbReference type="Proteomes" id="UP000001819"/>
    </source>
</evidence>
<keyword evidence="1" id="KW-0812">Transmembrane</keyword>
<dbReference type="KEGG" id="dpo:6903325"/>
<dbReference type="AlphaFoldDB" id="A0A6I8UXG3"/>
<reference evidence="3" key="1">
    <citation type="submission" date="2025-08" db="UniProtKB">
        <authorList>
            <consortium name="RefSeq"/>
        </authorList>
    </citation>
    <scope>IDENTIFICATION</scope>
    <source>
        <strain evidence="3">MV-25-SWS-2005</strain>
        <tissue evidence="3">Whole body</tissue>
    </source>
</reference>
<dbReference type="Gene3D" id="3.40.720.10">
    <property type="entry name" value="Alkaline Phosphatase, subunit A"/>
    <property type="match status" value="1"/>
</dbReference>
<dbReference type="InterPro" id="IPR017850">
    <property type="entry name" value="Alkaline_phosphatase_core_sf"/>
</dbReference>
<dbReference type="Proteomes" id="UP000001819">
    <property type="component" value="Chromosome 4"/>
</dbReference>
<dbReference type="InParanoid" id="A0A6I8UXG3"/>
<name>A0A6I8UXG3_DROPS</name>
<evidence type="ECO:0000256" key="1">
    <source>
        <dbReference type="SAM" id="Phobius"/>
    </source>
</evidence>
<protein>
    <recommendedName>
        <fullName evidence="4">DUF229 domain containing protein</fullName>
    </recommendedName>
</protein>
<dbReference type="CDD" id="cd16021">
    <property type="entry name" value="ALP_like"/>
    <property type="match status" value="1"/>
</dbReference>
<feature type="transmembrane region" description="Helical" evidence="1">
    <location>
        <begin position="12"/>
        <end position="33"/>
    </location>
</feature>
<dbReference type="PANTHER" id="PTHR10974:SF1">
    <property type="entry name" value="FI08016P-RELATED"/>
    <property type="match status" value="1"/>
</dbReference>
<dbReference type="Pfam" id="PF02995">
    <property type="entry name" value="DUF229"/>
    <property type="match status" value="1"/>
</dbReference>
<evidence type="ECO:0008006" key="4">
    <source>
        <dbReference type="Google" id="ProtNLM"/>
    </source>
</evidence>
<gene>
    <name evidence="3" type="primary">LOC6903325</name>
</gene>
<keyword evidence="2" id="KW-1185">Reference proteome</keyword>
<dbReference type="InterPro" id="IPR004245">
    <property type="entry name" value="DUF229"/>
</dbReference>
<sequence length="699" mass="81610">MRDIKSIILYSRCAKSLFIVICITLYILLFTYFGNQNDYKSFEAKHFMENKEDANTTRQPKSTTANIVEEKYFVNTYGCHMEAMKPLATRVLPYIHRLSTVVCPRVQLLTTKIVQGKNYLFFNHSVPELRSCCGVKYLTDVSCAYEQFIRKDDVFNKRIGQQYFRLSTKRRYLEVGTGVQYLWIRCSAYGKMIYNDTLFFLPPPPPPTKKENRKPRTHEKLSVMILGIDSLSHMHYLRSFPEVATFIDRLPHTEFWGYNRIGRNTYANMLRLLTGRSPKELNGTCHSGNKTFDRCRFLWDDFKAAGYTTSYGEDSDQHDILTMHGRGFKKQPTEFYLRPVMQNIRQRTHYEARTLGKLYISMECTAGRLYEDVLYEFIYKLMPHMRQKPSFSLFWKASGVHDYFNYARTIDKDYVRILRELQELGIMNHTLILLMSDHGLRFQGTDCEGVDFTQTFQGMEEISQPLLIALYPEWMTERFPLAMANLQQNSHSLLTTFDLHETLKDVLHLEQLSDYQVTHRTFSLDNDRGISLFLPIPDERNCTTAQIPSHFCLCFKLRQISPHESSVQKAAQFVLDSINDLIKPYPQCQPLRLVKVLAAYNLSGRRQKNIKHAIPKAPYYPRTTRKGEKVDYVASDNDGRAVHKIRVRLSTRPGEGRFDASVVLRPRMRLDGPVTRTDKYKSKSYCVNDYGIEMFCNCL</sequence>
<proteinExistence type="predicted"/>
<organism evidence="2 3">
    <name type="scientific">Drosophila pseudoobscura pseudoobscura</name>
    <name type="common">Fruit fly</name>
    <dbReference type="NCBI Taxonomy" id="46245"/>
    <lineage>
        <taxon>Eukaryota</taxon>
        <taxon>Metazoa</taxon>
        <taxon>Ecdysozoa</taxon>
        <taxon>Arthropoda</taxon>
        <taxon>Hexapoda</taxon>
        <taxon>Insecta</taxon>
        <taxon>Pterygota</taxon>
        <taxon>Neoptera</taxon>
        <taxon>Endopterygota</taxon>
        <taxon>Diptera</taxon>
        <taxon>Brachycera</taxon>
        <taxon>Muscomorpha</taxon>
        <taxon>Ephydroidea</taxon>
        <taxon>Drosophilidae</taxon>
        <taxon>Drosophila</taxon>
        <taxon>Sophophora</taxon>
    </lineage>
</organism>
<dbReference type="SUPFAM" id="SSF53649">
    <property type="entry name" value="Alkaline phosphatase-like"/>
    <property type="match status" value="1"/>
</dbReference>
<dbReference type="RefSeq" id="XP_002132206.3">
    <property type="nucleotide sequence ID" value="XM_002132170.3"/>
</dbReference>